<dbReference type="STRING" id="6280.A0A0N4TGW0"/>
<evidence type="ECO:0000256" key="1">
    <source>
        <dbReference type="SAM" id="MobiDB-lite"/>
    </source>
</evidence>
<evidence type="ECO:0000313" key="4">
    <source>
        <dbReference type="WBParaSite" id="BPAG_0000744801-mRNA-1"/>
    </source>
</evidence>
<evidence type="ECO:0000313" key="2">
    <source>
        <dbReference type="EMBL" id="VDN88599.1"/>
    </source>
</evidence>
<gene>
    <name evidence="2" type="ORF">BPAG_LOCUS7413</name>
</gene>
<feature type="compositionally biased region" description="Basic and acidic residues" evidence="1">
    <location>
        <begin position="254"/>
        <end position="275"/>
    </location>
</feature>
<dbReference type="WBParaSite" id="BPAG_0000744801-mRNA-1">
    <property type="protein sequence ID" value="BPAG_0000744801-mRNA-1"/>
    <property type="gene ID" value="BPAG_0000744801"/>
</dbReference>
<proteinExistence type="predicted"/>
<dbReference type="Proteomes" id="UP000278627">
    <property type="component" value="Unassembled WGS sequence"/>
</dbReference>
<protein>
    <submittedName>
        <fullName evidence="2 4">Uncharacterized protein</fullName>
    </submittedName>
</protein>
<organism evidence="4">
    <name type="scientific">Brugia pahangi</name>
    <name type="common">Filarial nematode worm</name>
    <dbReference type="NCBI Taxonomy" id="6280"/>
    <lineage>
        <taxon>Eukaryota</taxon>
        <taxon>Metazoa</taxon>
        <taxon>Ecdysozoa</taxon>
        <taxon>Nematoda</taxon>
        <taxon>Chromadorea</taxon>
        <taxon>Rhabditida</taxon>
        <taxon>Spirurina</taxon>
        <taxon>Spiruromorpha</taxon>
        <taxon>Filarioidea</taxon>
        <taxon>Onchocercidae</taxon>
        <taxon>Brugia</taxon>
    </lineage>
</organism>
<keyword evidence="3" id="KW-1185">Reference proteome</keyword>
<accession>A0A0N4TGW0</accession>
<sequence>MKRKIWQSFKFDHLTSPQNRNQPLSSSIYTVSGAQTAIAPAPLRGTLGLASSPLGSYIIPPFDSVSSATTRSISNETSVSVDKNWRPAQQLPIGFGSSRNRTGKMVSLQSSTTPSILPPKSSHDSICMVITARNDPILTYSNVPITTSAAAANDYTAGAIGSGATGIGTTDYDVIDGDTIRDGVITGSTIGNGAIDGTVSGGAIGGGSGEQERLSAITSFPILESAEIRTSSSQKSASNLKRRPKFEQIPLRTEPPKSRKELRKERQAREKTDTK</sequence>
<feature type="region of interest" description="Disordered" evidence="1">
    <location>
        <begin position="228"/>
        <end position="275"/>
    </location>
</feature>
<reference evidence="4" key="1">
    <citation type="submission" date="2017-02" db="UniProtKB">
        <authorList>
            <consortium name="WormBaseParasite"/>
        </authorList>
    </citation>
    <scope>IDENTIFICATION</scope>
</reference>
<name>A0A0N4TGW0_BRUPA</name>
<dbReference type="AlphaFoldDB" id="A0A0N4TGW0"/>
<dbReference type="EMBL" id="UZAD01008383">
    <property type="protein sequence ID" value="VDN88599.1"/>
    <property type="molecule type" value="Genomic_DNA"/>
</dbReference>
<evidence type="ECO:0000313" key="3">
    <source>
        <dbReference type="Proteomes" id="UP000278627"/>
    </source>
</evidence>
<feature type="compositionally biased region" description="Polar residues" evidence="1">
    <location>
        <begin position="228"/>
        <end position="239"/>
    </location>
</feature>
<reference evidence="2 3" key="2">
    <citation type="submission" date="2018-11" db="EMBL/GenBank/DDBJ databases">
        <authorList>
            <consortium name="Pathogen Informatics"/>
        </authorList>
    </citation>
    <scope>NUCLEOTIDE SEQUENCE [LARGE SCALE GENOMIC DNA]</scope>
</reference>